<dbReference type="KEGG" id="hje:HacjB3_10035"/>
<feature type="region of interest" description="Disordered" evidence="1">
    <location>
        <begin position="31"/>
        <end position="50"/>
    </location>
</feature>
<dbReference type="PANTHER" id="PTHR46211">
    <property type="entry name" value="GLYCEROPHOSPHORYL DIESTER PHOSPHODIESTERASE"/>
    <property type="match status" value="1"/>
</dbReference>
<dbReference type="EMBL" id="AOHV01000031">
    <property type="protein sequence ID" value="ELY35834.1"/>
    <property type="molecule type" value="Genomic_DNA"/>
</dbReference>
<dbReference type="STRING" id="795797.HacjB3_10035"/>
<dbReference type="PROSITE" id="PS51704">
    <property type="entry name" value="GP_PDE"/>
    <property type="match status" value="1"/>
</dbReference>
<gene>
    <name evidence="3" type="ordered locus">HacjB3_10035</name>
    <name evidence="4" type="ORF">C497_12636</name>
</gene>
<organism evidence="3 5">
    <name type="scientific">Halalkalicoccus jeotgali (strain DSM 18796 / CECT 7217 / JCM 14584 / KCTC 4019 / B3)</name>
    <dbReference type="NCBI Taxonomy" id="795797"/>
    <lineage>
        <taxon>Archaea</taxon>
        <taxon>Methanobacteriati</taxon>
        <taxon>Methanobacteriota</taxon>
        <taxon>Stenosarchaea group</taxon>
        <taxon>Halobacteria</taxon>
        <taxon>Halobacteriales</taxon>
        <taxon>Halococcaceae</taxon>
        <taxon>Halalkalicoccus</taxon>
    </lineage>
</organism>
<dbReference type="GeneID" id="9419817"/>
<dbReference type="EMBL" id="CP002062">
    <property type="protein sequence ID" value="ADJ15390.1"/>
    <property type="molecule type" value="Genomic_DNA"/>
</dbReference>
<dbReference type="InterPro" id="IPR030395">
    <property type="entry name" value="GP_PDE_dom"/>
</dbReference>
<dbReference type="GO" id="GO:0006629">
    <property type="term" value="P:lipid metabolic process"/>
    <property type="evidence" value="ECO:0007669"/>
    <property type="project" value="InterPro"/>
</dbReference>
<evidence type="ECO:0000256" key="1">
    <source>
        <dbReference type="SAM" id="MobiDB-lite"/>
    </source>
</evidence>
<protein>
    <submittedName>
        <fullName evidence="3">Glycerophosphoryl diester phosphodiesterase</fullName>
    </submittedName>
</protein>
<dbReference type="InterPro" id="IPR017946">
    <property type="entry name" value="PLC-like_Pdiesterase_TIM-brl"/>
</dbReference>
<proteinExistence type="predicted"/>
<dbReference type="SUPFAM" id="SSF51695">
    <property type="entry name" value="PLC-like phosphodiesterases"/>
    <property type="match status" value="1"/>
</dbReference>
<feature type="compositionally biased region" description="Acidic residues" evidence="1">
    <location>
        <begin position="37"/>
        <end position="46"/>
    </location>
</feature>
<evidence type="ECO:0000313" key="6">
    <source>
        <dbReference type="Proteomes" id="UP000011645"/>
    </source>
</evidence>
<dbReference type="AlphaFoldDB" id="D8J3Z8"/>
<dbReference type="PROSITE" id="PS51318">
    <property type="entry name" value="TAT"/>
    <property type="match status" value="1"/>
</dbReference>
<dbReference type="Gene3D" id="3.20.20.190">
    <property type="entry name" value="Phosphatidylinositol (PI) phosphodiesterase"/>
    <property type="match status" value="1"/>
</dbReference>
<dbReference type="InterPro" id="IPR006311">
    <property type="entry name" value="TAT_signal"/>
</dbReference>
<dbReference type="Proteomes" id="UP000000390">
    <property type="component" value="Chromosome"/>
</dbReference>
<dbReference type="PATRIC" id="fig|795797.18.peg.1998"/>
<dbReference type="eggNOG" id="arCOG00701">
    <property type="taxonomic scope" value="Archaea"/>
</dbReference>
<accession>D8J3Z8</accession>
<dbReference type="Proteomes" id="UP000011645">
    <property type="component" value="Unassembled WGS sequence"/>
</dbReference>
<dbReference type="RefSeq" id="WP_008417115.1">
    <property type="nucleotide sequence ID" value="NC_014297.1"/>
</dbReference>
<reference evidence="4 6" key="2">
    <citation type="journal article" date="2014" name="PLoS Genet.">
        <title>Phylogenetically driven sequencing of extremely halophilic archaea reveals strategies for static and dynamic osmo-response.</title>
        <authorList>
            <person name="Becker E.A."/>
            <person name="Seitzer P.M."/>
            <person name="Tritt A."/>
            <person name="Larsen D."/>
            <person name="Krusor M."/>
            <person name="Yao A.I."/>
            <person name="Wu D."/>
            <person name="Madern D."/>
            <person name="Eisen J.A."/>
            <person name="Darling A.E."/>
            <person name="Facciotti M.T."/>
        </authorList>
    </citation>
    <scope>NUCLEOTIDE SEQUENCE [LARGE SCALE GENOMIC DNA]</scope>
    <source>
        <strain evidence="4">B3</strain>
        <strain evidence="6">DSM 18796 / CECT 7217 / JCM 14584 / KCTC 4019 / B3</strain>
    </source>
</reference>
<dbReference type="OrthoDB" id="19020at2157"/>
<evidence type="ECO:0000313" key="3">
    <source>
        <dbReference type="EMBL" id="ADJ15390.1"/>
    </source>
</evidence>
<feature type="domain" description="GP-PDE" evidence="2">
    <location>
        <begin position="50"/>
        <end position="317"/>
    </location>
</feature>
<dbReference type="GO" id="GO:0008081">
    <property type="term" value="F:phosphoric diester hydrolase activity"/>
    <property type="evidence" value="ECO:0007669"/>
    <property type="project" value="InterPro"/>
</dbReference>
<reference evidence="3 5" key="1">
    <citation type="journal article" date="2010" name="J. Bacteriol.">
        <title>Complete genome sequence of Halalkalicoccus jeotgali B3(T), an extremely halophilic archaeon.</title>
        <authorList>
            <person name="Roh S.W."/>
            <person name="Nam Y.D."/>
            <person name="Nam S.H."/>
            <person name="Choi S.H."/>
            <person name="Park H.S."/>
            <person name="Bae J.W."/>
        </authorList>
    </citation>
    <scope>NUCLEOTIDE SEQUENCE [LARGE SCALE GENOMIC DNA]</scope>
    <source>
        <strain evidence="3">B3</strain>
        <strain evidence="5">DSM 18796 / CECT 7217 / JCM 14584 / KCTC 4019 / B3</strain>
    </source>
</reference>
<keyword evidence="6" id="KW-1185">Reference proteome</keyword>
<evidence type="ECO:0000313" key="4">
    <source>
        <dbReference type="EMBL" id="ELY35834.1"/>
    </source>
</evidence>
<sequence>MKDTTSSGVDRRTVIKGAGAALGISAIASTGVSASDETTDGTDDSDSGTPATIAHRAYAGMAPENTLGAVEAATDTADMIEIDIVPTADGTVVVFHDDRLDGRDGGAKGLTDAEGYVWERPWEVVREAEVLESGETVPSLEAVLEAIPPEIGVNIEFKNPGTTEIRTGEKLCASDLAVQKDLWRPMAERALDLATAVDNEILVSSFAEAALAVTREIDPDVSVAFLFWDAIEPGLEITETYDCEALHPPWNLVKGTPFYGDDYTAPGPYESDVDLIEWSHDRGKEINVYTIQSWYPANQLAAAGVDGLITDFPDPLW</sequence>
<dbReference type="CDD" id="cd08556">
    <property type="entry name" value="GDPD"/>
    <property type="match status" value="1"/>
</dbReference>
<dbReference type="HOGENOM" id="CLU_030006_3_3_2"/>
<evidence type="ECO:0000313" key="5">
    <source>
        <dbReference type="Proteomes" id="UP000000390"/>
    </source>
</evidence>
<dbReference type="PANTHER" id="PTHR46211:SF14">
    <property type="entry name" value="GLYCEROPHOSPHODIESTER PHOSPHODIESTERASE"/>
    <property type="match status" value="1"/>
</dbReference>
<dbReference type="Pfam" id="PF03009">
    <property type="entry name" value="GDPD"/>
    <property type="match status" value="1"/>
</dbReference>
<evidence type="ECO:0000259" key="2">
    <source>
        <dbReference type="PROSITE" id="PS51704"/>
    </source>
</evidence>
<name>D8J3Z8_HALJB</name>